<dbReference type="EMBL" id="SOAW01000002">
    <property type="protein sequence ID" value="TDT30885.1"/>
    <property type="molecule type" value="Genomic_DNA"/>
</dbReference>
<proteinExistence type="predicted"/>
<sequence>MTVATRPEIPLQVITPADVRASIRRARQGLERAAEEIVWQIEMEAWRTLGYSSWGAMREAEYGGAAFMVPSKSRRELVARIRAAGITQQEVAATAGVNVRTIKRDERSSTEGTNVPSDSDEDIVDAELVEDDDSSTYIDRATGEVFDTPQKATDPAPAEPVNAITCPTCEPPPCLQCLRPLHSNLTRQRGLCAACWALRDLPTPDERKP</sequence>
<keyword evidence="2" id="KW-1185">Reference proteome</keyword>
<reference evidence="1 2" key="1">
    <citation type="submission" date="2019-03" db="EMBL/GenBank/DDBJ databases">
        <title>Genomic Encyclopedia of Archaeal and Bacterial Type Strains, Phase II (KMG-II): from individual species to whole genera.</title>
        <authorList>
            <person name="Goeker M."/>
        </authorList>
    </citation>
    <scope>NUCLEOTIDE SEQUENCE [LARGE SCALE GENOMIC DNA]</scope>
    <source>
        <strain evidence="1 2">DSM 24323</strain>
    </source>
</reference>
<name>A0A4R7J1J7_9ACTN</name>
<accession>A0A4R7J1J7</accession>
<organism evidence="1 2">
    <name type="scientific">Naumannella halotolerans</name>
    <dbReference type="NCBI Taxonomy" id="993414"/>
    <lineage>
        <taxon>Bacteria</taxon>
        <taxon>Bacillati</taxon>
        <taxon>Actinomycetota</taxon>
        <taxon>Actinomycetes</taxon>
        <taxon>Propionibacteriales</taxon>
        <taxon>Propionibacteriaceae</taxon>
        <taxon>Naumannella</taxon>
    </lineage>
</organism>
<dbReference type="AlphaFoldDB" id="A0A4R7J1J7"/>
<protein>
    <submittedName>
        <fullName evidence="1">Uncharacterized protein</fullName>
    </submittedName>
</protein>
<dbReference type="Proteomes" id="UP000295371">
    <property type="component" value="Unassembled WGS sequence"/>
</dbReference>
<evidence type="ECO:0000313" key="1">
    <source>
        <dbReference type="EMBL" id="TDT30885.1"/>
    </source>
</evidence>
<dbReference type="RefSeq" id="WP_133755230.1">
    <property type="nucleotide sequence ID" value="NZ_SOAW01000002.1"/>
</dbReference>
<gene>
    <name evidence="1" type="ORF">CLV29_2292</name>
</gene>
<evidence type="ECO:0000313" key="2">
    <source>
        <dbReference type="Proteomes" id="UP000295371"/>
    </source>
</evidence>
<comment type="caution">
    <text evidence="1">The sequence shown here is derived from an EMBL/GenBank/DDBJ whole genome shotgun (WGS) entry which is preliminary data.</text>
</comment>
<dbReference type="OrthoDB" id="4328207at2"/>